<feature type="compositionally biased region" description="Polar residues" evidence="1">
    <location>
        <begin position="16"/>
        <end position="25"/>
    </location>
</feature>
<evidence type="ECO:0000313" key="2">
    <source>
        <dbReference type="EMBL" id="KAG5269209.1"/>
    </source>
</evidence>
<proteinExistence type="predicted"/>
<gene>
    <name evidence="2" type="ORF">AALO_G00199500</name>
</gene>
<feature type="compositionally biased region" description="Basic and acidic residues" evidence="1">
    <location>
        <begin position="27"/>
        <end position="43"/>
    </location>
</feature>
<feature type="region of interest" description="Disordered" evidence="1">
    <location>
        <begin position="1"/>
        <end position="78"/>
    </location>
</feature>
<dbReference type="Proteomes" id="UP000823561">
    <property type="component" value="Chromosome 15"/>
</dbReference>
<accession>A0AAV6G258</accession>
<keyword evidence="3" id="KW-1185">Reference proteome</keyword>
<comment type="caution">
    <text evidence="2">The sequence shown here is derived from an EMBL/GenBank/DDBJ whole genome shotgun (WGS) entry which is preliminary data.</text>
</comment>
<dbReference type="EMBL" id="JADWDJ010000015">
    <property type="protein sequence ID" value="KAG5269209.1"/>
    <property type="molecule type" value="Genomic_DNA"/>
</dbReference>
<sequence length="119" mass="13058">MRNDTLTWGGDEERQSPCQHTTASTEEQTRRRSGGEEEEEWRRGGGGVEEEGGGVVKGSATTRTGRGQALSSPPLSSPLLTTLVFSSKAQTNRAPLECRIEHALVEIHHSQLNRLMTEE</sequence>
<protein>
    <submittedName>
        <fullName evidence="2">Uncharacterized protein</fullName>
    </submittedName>
</protein>
<dbReference type="AlphaFoldDB" id="A0AAV6G258"/>
<name>A0AAV6G258_9TELE</name>
<organism evidence="2 3">
    <name type="scientific">Alosa alosa</name>
    <name type="common">allis shad</name>
    <dbReference type="NCBI Taxonomy" id="278164"/>
    <lineage>
        <taxon>Eukaryota</taxon>
        <taxon>Metazoa</taxon>
        <taxon>Chordata</taxon>
        <taxon>Craniata</taxon>
        <taxon>Vertebrata</taxon>
        <taxon>Euteleostomi</taxon>
        <taxon>Actinopterygii</taxon>
        <taxon>Neopterygii</taxon>
        <taxon>Teleostei</taxon>
        <taxon>Clupei</taxon>
        <taxon>Clupeiformes</taxon>
        <taxon>Clupeoidei</taxon>
        <taxon>Clupeidae</taxon>
        <taxon>Alosa</taxon>
    </lineage>
</organism>
<evidence type="ECO:0000313" key="3">
    <source>
        <dbReference type="Proteomes" id="UP000823561"/>
    </source>
</evidence>
<reference evidence="2" key="1">
    <citation type="submission" date="2020-10" db="EMBL/GenBank/DDBJ databases">
        <title>Chromosome-scale genome assembly of the Allis shad, Alosa alosa.</title>
        <authorList>
            <person name="Margot Z."/>
            <person name="Christophe K."/>
            <person name="Cabau C."/>
            <person name="Louis A."/>
            <person name="Berthelot C."/>
            <person name="Parey E."/>
            <person name="Roest Crollius H."/>
            <person name="Montfort J."/>
            <person name="Robinson-Rechavi M."/>
            <person name="Bucao C."/>
            <person name="Bouchez O."/>
            <person name="Gislard M."/>
            <person name="Lluch J."/>
            <person name="Milhes M."/>
            <person name="Lampietro C."/>
            <person name="Lopez Roques C."/>
            <person name="Donnadieu C."/>
            <person name="Braasch I."/>
            <person name="Desvignes T."/>
            <person name="Postlethwait J."/>
            <person name="Bobe J."/>
            <person name="Guiguen Y."/>
        </authorList>
    </citation>
    <scope>NUCLEOTIDE SEQUENCE</scope>
    <source>
        <strain evidence="2">M-15738</strain>
        <tissue evidence="2">Blood</tissue>
    </source>
</reference>
<evidence type="ECO:0000256" key="1">
    <source>
        <dbReference type="SAM" id="MobiDB-lite"/>
    </source>
</evidence>